<evidence type="ECO:0000313" key="1">
    <source>
        <dbReference type="EMBL" id="MFD2733572.1"/>
    </source>
</evidence>
<evidence type="ECO:0000313" key="2">
    <source>
        <dbReference type="Proteomes" id="UP001597546"/>
    </source>
</evidence>
<organism evidence="1 2">
    <name type="scientific">Pedobacter alpinus</name>
    <dbReference type="NCBI Taxonomy" id="1590643"/>
    <lineage>
        <taxon>Bacteria</taxon>
        <taxon>Pseudomonadati</taxon>
        <taxon>Bacteroidota</taxon>
        <taxon>Sphingobacteriia</taxon>
        <taxon>Sphingobacteriales</taxon>
        <taxon>Sphingobacteriaceae</taxon>
        <taxon>Pedobacter</taxon>
    </lineage>
</organism>
<comment type="caution">
    <text evidence="1">The sequence shown here is derived from an EMBL/GenBank/DDBJ whole genome shotgun (WGS) entry which is preliminary data.</text>
</comment>
<dbReference type="Proteomes" id="UP001597546">
    <property type="component" value="Unassembled WGS sequence"/>
</dbReference>
<accession>A0ABW5TW96</accession>
<name>A0ABW5TW96_9SPHI</name>
<dbReference type="InterPro" id="IPR025345">
    <property type="entry name" value="DUF4249"/>
</dbReference>
<sequence>MKNLFLIIVIFLGFLFSSCEKVIDVDLAGEPPRLVIDAALTWVKGTDGKNQSITLSTTGDYFDTEIPKVSGAIVYVNNTANAKFDFIEESTQKGKYTCTNFNPVIGETYTLTVISNGETYKGQEKLTSVNEILDVEQRDDFGVNKDEYAIRVNFPDVPNQNNFYVMSYKSPASVYPIFEVFDDQFFEGNETFGLFSDDKLKKGDAIEIKLAQTSERYFNYMKILTSTAAGGGGGPFRPSPASTIRGNMVNQTNPKNFCLGYFAVNEADKLLYILK</sequence>
<keyword evidence="2" id="KW-1185">Reference proteome</keyword>
<dbReference type="RefSeq" id="WP_379045406.1">
    <property type="nucleotide sequence ID" value="NZ_JBHSKW010000054.1"/>
</dbReference>
<reference evidence="2" key="1">
    <citation type="journal article" date="2019" name="Int. J. Syst. Evol. Microbiol.">
        <title>The Global Catalogue of Microorganisms (GCM) 10K type strain sequencing project: providing services to taxonomists for standard genome sequencing and annotation.</title>
        <authorList>
            <consortium name="The Broad Institute Genomics Platform"/>
            <consortium name="The Broad Institute Genome Sequencing Center for Infectious Disease"/>
            <person name="Wu L."/>
            <person name="Ma J."/>
        </authorList>
    </citation>
    <scope>NUCLEOTIDE SEQUENCE [LARGE SCALE GENOMIC DNA]</scope>
    <source>
        <strain evidence="2">KCTC 42456</strain>
    </source>
</reference>
<dbReference type="EMBL" id="JBHULV010000057">
    <property type="protein sequence ID" value="MFD2733572.1"/>
    <property type="molecule type" value="Genomic_DNA"/>
</dbReference>
<protein>
    <submittedName>
        <fullName evidence="1">DUF4249 family protein</fullName>
    </submittedName>
</protein>
<dbReference type="Pfam" id="PF14054">
    <property type="entry name" value="DUF4249"/>
    <property type="match status" value="1"/>
</dbReference>
<dbReference type="PROSITE" id="PS51257">
    <property type="entry name" value="PROKAR_LIPOPROTEIN"/>
    <property type="match status" value="1"/>
</dbReference>
<gene>
    <name evidence="1" type="ORF">ACFSSE_17825</name>
</gene>
<proteinExistence type="predicted"/>